<evidence type="ECO:0000256" key="1">
    <source>
        <dbReference type="ARBA" id="ARBA00022679"/>
    </source>
</evidence>
<keyword evidence="2 4" id="KW-0012">Acyltransferase</keyword>
<dbReference type="PROSITE" id="PS51186">
    <property type="entry name" value="GNAT"/>
    <property type="match status" value="1"/>
</dbReference>
<dbReference type="SUPFAM" id="SSF55729">
    <property type="entry name" value="Acyl-CoA N-acyltransferases (Nat)"/>
    <property type="match status" value="1"/>
</dbReference>
<protein>
    <submittedName>
        <fullName evidence="4">L-amino acid N-acyltransferase YncA</fullName>
    </submittedName>
</protein>
<organism evidence="4 5">
    <name type="scientific">Streptoalloteichus hindustanus</name>
    <dbReference type="NCBI Taxonomy" id="2017"/>
    <lineage>
        <taxon>Bacteria</taxon>
        <taxon>Bacillati</taxon>
        <taxon>Actinomycetota</taxon>
        <taxon>Actinomycetes</taxon>
        <taxon>Pseudonocardiales</taxon>
        <taxon>Pseudonocardiaceae</taxon>
        <taxon>Streptoalloteichus</taxon>
    </lineage>
</organism>
<feature type="domain" description="N-acetyltransferase" evidence="3">
    <location>
        <begin position="3"/>
        <end position="175"/>
    </location>
</feature>
<proteinExistence type="predicted"/>
<keyword evidence="5" id="KW-1185">Reference proteome</keyword>
<dbReference type="PANTHER" id="PTHR43877">
    <property type="entry name" value="AMINOALKYLPHOSPHONATE N-ACETYLTRANSFERASE-RELATED-RELATED"/>
    <property type="match status" value="1"/>
</dbReference>
<accession>A0A1M5HF38</accession>
<evidence type="ECO:0000259" key="3">
    <source>
        <dbReference type="PROSITE" id="PS51186"/>
    </source>
</evidence>
<dbReference type="RefSeq" id="WP_073485915.1">
    <property type="nucleotide sequence ID" value="NZ_FQVN01000006.1"/>
</dbReference>
<dbReference type="Proteomes" id="UP000184501">
    <property type="component" value="Unassembled WGS sequence"/>
</dbReference>
<evidence type="ECO:0000256" key="2">
    <source>
        <dbReference type="ARBA" id="ARBA00023315"/>
    </source>
</evidence>
<gene>
    <name evidence="4" type="ORF">SAMN05444320_106537</name>
</gene>
<evidence type="ECO:0000313" key="4">
    <source>
        <dbReference type="EMBL" id="SHG14599.1"/>
    </source>
</evidence>
<evidence type="ECO:0000313" key="5">
    <source>
        <dbReference type="Proteomes" id="UP000184501"/>
    </source>
</evidence>
<dbReference type="OrthoDB" id="5243635at2"/>
<keyword evidence="1 4" id="KW-0808">Transferase</keyword>
<dbReference type="GO" id="GO:0016747">
    <property type="term" value="F:acyltransferase activity, transferring groups other than amino-acyl groups"/>
    <property type="evidence" value="ECO:0007669"/>
    <property type="project" value="InterPro"/>
</dbReference>
<dbReference type="Gene3D" id="3.40.630.30">
    <property type="match status" value="1"/>
</dbReference>
<sequence>MRWQTRRAVPDDVPEIAAINVAAWRSAYAGLIPDAVLDGMSERDRAAAWLRVLAEPDPAAVFVATGDDGRVGAYCAVGAPSEAGEAREPSPTGELFSIYAAPWSWGTGAGHAVHERAWEHLRATGFRHAVLWVFAANASARRFYESHGWRCDEVVQLLRIGDEDIAEIRYSRPIG</sequence>
<dbReference type="InterPro" id="IPR016181">
    <property type="entry name" value="Acyl_CoA_acyltransferase"/>
</dbReference>
<reference evidence="4 5" key="1">
    <citation type="submission" date="2016-11" db="EMBL/GenBank/DDBJ databases">
        <authorList>
            <person name="Jaros S."/>
            <person name="Januszkiewicz K."/>
            <person name="Wedrychowicz H."/>
        </authorList>
    </citation>
    <scope>NUCLEOTIDE SEQUENCE [LARGE SCALE GENOMIC DNA]</scope>
    <source>
        <strain evidence="4 5">DSM 44523</strain>
    </source>
</reference>
<name>A0A1M5HF38_STRHI</name>
<dbReference type="InterPro" id="IPR050832">
    <property type="entry name" value="Bact_Acetyltransf"/>
</dbReference>
<dbReference type="AlphaFoldDB" id="A0A1M5HF38"/>
<dbReference type="EMBL" id="FQVN01000006">
    <property type="protein sequence ID" value="SHG14599.1"/>
    <property type="molecule type" value="Genomic_DNA"/>
</dbReference>
<dbReference type="InterPro" id="IPR000182">
    <property type="entry name" value="GNAT_dom"/>
</dbReference>
<dbReference type="STRING" id="2017.SAMN05444320_106537"/>
<dbReference type="PANTHER" id="PTHR43877:SF2">
    <property type="entry name" value="AMINOALKYLPHOSPHONATE N-ACETYLTRANSFERASE-RELATED"/>
    <property type="match status" value="1"/>
</dbReference>
<dbReference type="Pfam" id="PF00583">
    <property type="entry name" value="Acetyltransf_1"/>
    <property type="match status" value="1"/>
</dbReference>